<accession>A0AAD7KDV0</accession>
<reference evidence="1" key="1">
    <citation type="submission" date="2023-03" db="EMBL/GenBank/DDBJ databases">
        <title>Massive genome expansion in bonnet fungi (Mycena s.s.) driven by repeated elements and novel gene families across ecological guilds.</title>
        <authorList>
            <consortium name="Lawrence Berkeley National Laboratory"/>
            <person name="Harder C.B."/>
            <person name="Miyauchi S."/>
            <person name="Viragh M."/>
            <person name="Kuo A."/>
            <person name="Thoen E."/>
            <person name="Andreopoulos B."/>
            <person name="Lu D."/>
            <person name="Skrede I."/>
            <person name="Drula E."/>
            <person name="Henrissat B."/>
            <person name="Morin E."/>
            <person name="Kohler A."/>
            <person name="Barry K."/>
            <person name="LaButti K."/>
            <person name="Morin E."/>
            <person name="Salamov A."/>
            <person name="Lipzen A."/>
            <person name="Mereny Z."/>
            <person name="Hegedus B."/>
            <person name="Baldrian P."/>
            <person name="Stursova M."/>
            <person name="Weitz H."/>
            <person name="Taylor A."/>
            <person name="Grigoriev I.V."/>
            <person name="Nagy L.G."/>
            <person name="Martin F."/>
            <person name="Kauserud H."/>
        </authorList>
    </citation>
    <scope>NUCLEOTIDE SEQUENCE</scope>
    <source>
        <strain evidence="1">CBHHK188m</strain>
    </source>
</reference>
<sequence length="404" mass="45067">MARSKRPVRPIVATILQLPPEICAIICEEVTVYRRADLLALCRISHLFRDQAQRLIYRNVDLKHCTPQRRRSWCLAVTRNSQLAERVHTLSLGLPSDLSLSSDATKVARALAKCVNLKELSVFDDTEIGMSDRQFTTAHGSIQGWIVNKCPFRLTKCANSYFRNSFLSQLWAAQSDIRVLSIPYCNGPFPCYDDQLPNLVALEVGAAAALPAGRPLERIQLKFPSNRPGFESLSILSQYSLTLTTLHLLWYTISDPGISAMEMFATVARELPALLHFGVAEPEKRDYRLAEDSPLGALQKFTRLETFFFCTRTILLFHVAANDIFLDTPAGAEKFGLAIMDACATVRRAVVGLIADTQPNDRVDCTDPDKTLDVTCTLTRIAGEIQTEGGTHFDFSAVSRLWDP</sequence>
<protein>
    <recommendedName>
        <fullName evidence="3">F-box domain-containing protein</fullName>
    </recommendedName>
</protein>
<evidence type="ECO:0000313" key="2">
    <source>
        <dbReference type="Proteomes" id="UP001215280"/>
    </source>
</evidence>
<dbReference type="Proteomes" id="UP001215280">
    <property type="component" value="Unassembled WGS sequence"/>
</dbReference>
<dbReference type="AlphaFoldDB" id="A0AAD7KDV0"/>
<evidence type="ECO:0000313" key="1">
    <source>
        <dbReference type="EMBL" id="KAJ7782557.1"/>
    </source>
</evidence>
<proteinExistence type="predicted"/>
<organism evidence="1 2">
    <name type="scientific">Mycena maculata</name>
    <dbReference type="NCBI Taxonomy" id="230809"/>
    <lineage>
        <taxon>Eukaryota</taxon>
        <taxon>Fungi</taxon>
        <taxon>Dikarya</taxon>
        <taxon>Basidiomycota</taxon>
        <taxon>Agaricomycotina</taxon>
        <taxon>Agaricomycetes</taxon>
        <taxon>Agaricomycetidae</taxon>
        <taxon>Agaricales</taxon>
        <taxon>Marasmiineae</taxon>
        <taxon>Mycenaceae</taxon>
        <taxon>Mycena</taxon>
    </lineage>
</organism>
<evidence type="ECO:0008006" key="3">
    <source>
        <dbReference type="Google" id="ProtNLM"/>
    </source>
</evidence>
<comment type="caution">
    <text evidence="1">The sequence shown here is derived from an EMBL/GenBank/DDBJ whole genome shotgun (WGS) entry which is preliminary data.</text>
</comment>
<dbReference type="EMBL" id="JARJLG010000003">
    <property type="protein sequence ID" value="KAJ7782557.1"/>
    <property type="molecule type" value="Genomic_DNA"/>
</dbReference>
<gene>
    <name evidence="1" type="ORF">DFH07DRAFT_325886</name>
</gene>
<name>A0AAD7KDV0_9AGAR</name>
<keyword evidence="2" id="KW-1185">Reference proteome</keyword>